<sequence>MPAPKVAVLGGGASGMTAVKACVEEGLDVVCFERSSDTGGLWRYSDEPESSKGGVMKSTIINSSKEISAFSDFPPPMEFPNFMHNSKMIQYLDMYADKYGMRNYIKLRHEVLSVKPTDDYAETHRWVVRVKNLDDGEIFEDVYDGVMVCTGHHCFPLLPTFPEQEKFKGRVIHTHDYRRPQGFENRQVCVVGVGNSGGDAAVELSAIADQVYLSTRRGAWVIHRVGKHGRPFDISVMTRLGNIFFSMLPYKLLCWFCEQKIQTRFDHEVYNLKPTHRIFAQHVMVNDALPNRILSGTVIVKGNIKRFTEDGIVFEGETRSTPVDDVIMATGYKISFPFFEENLISCQENKIDLYKMVFDPNHPTLAFIGMAQPIGPLMPISEIQSRWVARIFSGKQSLPSKKIMYKSIEAYKKNVRSRYFEGPRNTIEVDWMPYMDEMADELGVKPNMFKLFVTDPTLWTTLMFGPLLPYQYRLEGPGRWPKAREALLTAEERIVGALQTRKVPIAKGKPGNPLVEVLKMFLRAVFSLIFIVVMASFTMMI</sequence>
<evidence type="ECO:0000256" key="17">
    <source>
        <dbReference type="ARBA" id="ARBA00049443"/>
    </source>
</evidence>
<evidence type="ECO:0000256" key="9">
    <source>
        <dbReference type="ARBA" id="ARBA00022989"/>
    </source>
</evidence>
<comment type="catalytic activity">
    <reaction evidence="14">
        <text>hypotaurine + NADH + O2 + H(+) = taurine + NAD(+) + H2O</text>
        <dbReference type="Rhea" id="RHEA:74111"/>
        <dbReference type="ChEBI" id="CHEBI:15377"/>
        <dbReference type="ChEBI" id="CHEBI:15378"/>
        <dbReference type="ChEBI" id="CHEBI:15379"/>
        <dbReference type="ChEBI" id="CHEBI:57540"/>
        <dbReference type="ChEBI" id="CHEBI:57853"/>
        <dbReference type="ChEBI" id="CHEBI:57945"/>
        <dbReference type="ChEBI" id="CHEBI:507393"/>
        <dbReference type="EC" id="1.14.13.8"/>
    </reaction>
    <physiologicalReaction direction="left-to-right" evidence="14">
        <dbReference type="Rhea" id="RHEA:74112"/>
    </physiologicalReaction>
</comment>
<organism evidence="21 22">
    <name type="scientific">Galendromus occidentalis</name>
    <name type="common">western predatory mite</name>
    <dbReference type="NCBI Taxonomy" id="34638"/>
    <lineage>
        <taxon>Eukaryota</taxon>
        <taxon>Metazoa</taxon>
        <taxon>Ecdysozoa</taxon>
        <taxon>Arthropoda</taxon>
        <taxon>Chelicerata</taxon>
        <taxon>Arachnida</taxon>
        <taxon>Acari</taxon>
        <taxon>Parasitiformes</taxon>
        <taxon>Mesostigmata</taxon>
        <taxon>Gamasina</taxon>
        <taxon>Phytoseioidea</taxon>
        <taxon>Phytoseiidae</taxon>
        <taxon>Typhlodrominae</taxon>
        <taxon>Galendromus</taxon>
    </lineage>
</organism>
<dbReference type="InterPro" id="IPR002253">
    <property type="entry name" value="Flavin_mOase_1"/>
</dbReference>
<evidence type="ECO:0000256" key="16">
    <source>
        <dbReference type="ARBA" id="ARBA00048088"/>
    </source>
</evidence>
<dbReference type="EC" id="1.-.-.-" evidence="19"/>
<dbReference type="KEGG" id="goe:100898291"/>
<dbReference type="InterPro" id="IPR036188">
    <property type="entry name" value="FAD/NAD-bd_sf"/>
</dbReference>
<evidence type="ECO:0000313" key="22">
    <source>
        <dbReference type="RefSeq" id="XP_003736976.1"/>
    </source>
</evidence>
<dbReference type="Proteomes" id="UP000694867">
    <property type="component" value="Unplaced"/>
</dbReference>
<dbReference type="InterPro" id="IPR050346">
    <property type="entry name" value="FMO-like"/>
</dbReference>
<dbReference type="GO" id="GO:0034899">
    <property type="term" value="F:trimethylamine monooxygenase activity"/>
    <property type="evidence" value="ECO:0007669"/>
    <property type="project" value="UniProtKB-EC"/>
</dbReference>
<evidence type="ECO:0000256" key="14">
    <source>
        <dbReference type="ARBA" id="ARBA00047338"/>
    </source>
</evidence>
<protein>
    <recommendedName>
        <fullName evidence="19">Flavin-containing monooxygenase</fullName>
        <ecNumber evidence="19">1.-.-.-</ecNumber>
    </recommendedName>
</protein>
<dbReference type="InterPro" id="IPR020946">
    <property type="entry name" value="Flavin_mOase-like"/>
</dbReference>
<dbReference type="InterPro" id="IPR000960">
    <property type="entry name" value="Flavin_mOase"/>
</dbReference>
<evidence type="ECO:0000313" key="21">
    <source>
        <dbReference type="Proteomes" id="UP000694867"/>
    </source>
</evidence>
<dbReference type="Pfam" id="PF00743">
    <property type="entry name" value="FMO-like"/>
    <property type="match status" value="1"/>
</dbReference>
<comment type="catalytic activity">
    <reaction evidence="16">
        <text>trimethylamine + NADPH + O2 = trimethylamine N-oxide + NADP(+) + H2O</text>
        <dbReference type="Rhea" id="RHEA:31979"/>
        <dbReference type="ChEBI" id="CHEBI:15377"/>
        <dbReference type="ChEBI" id="CHEBI:15379"/>
        <dbReference type="ChEBI" id="CHEBI:15724"/>
        <dbReference type="ChEBI" id="CHEBI:57783"/>
        <dbReference type="ChEBI" id="CHEBI:58349"/>
        <dbReference type="ChEBI" id="CHEBI:58389"/>
        <dbReference type="EC" id="1.14.13.148"/>
    </reaction>
    <physiologicalReaction direction="left-to-right" evidence="16">
        <dbReference type="Rhea" id="RHEA:31980"/>
    </physiologicalReaction>
</comment>
<evidence type="ECO:0000256" key="20">
    <source>
        <dbReference type="SAM" id="Phobius"/>
    </source>
</evidence>
<evidence type="ECO:0000256" key="1">
    <source>
        <dbReference type="ARBA" id="ARBA00001974"/>
    </source>
</evidence>
<evidence type="ECO:0000256" key="4">
    <source>
        <dbReference type="ARBA" id="ARBA00022630"/>
    </source>
</evidence>
<comment type="function">
    <text evidence="13">Broad spectrum monooxygenase that catalyzes the oxygenation of a wide variety of nitrogen- and sulfur-containing compounds including xenobiotics. Catalyzes the S-oxygenation of hypotaurine to produce taurine, an organic osmolyte involved in cell volume regulation as well as a variety of cytoprotective and developmental processes. In vitro, catalyzes the N-oxygenation of trimethylamine (TMA) to produce trimethylamine N-oxide (TMAO) and could therefore participate to the detoxification of this compound that is generated by the action of gut microbiota from dietary precursors such as choline, choline containing compounds, betaine or L-carnitine.</text>
</comment>
<accession>A0AAJ6QLR7</accession>
<evidence type="ECO:0000256" key="5">
    <source>
        <dbReference type="ARBA" id="ARBA00022692"/>
    </source>
</evidence>
<evidence type="ECO:0000256" key="7">
    <source>
        <dbReference type="ARBA" id="ARBA00022827"/>
    </source>
</evidence>
<comment type="cofactor">
    <cofactor evidence="1 18 19">
        <name>FAD</name>
        <dbReference type="ChEBI" id="CHEBI:57692"/>
    </cofactor>
</comment>
<keyword evidence="6 18" id="KW-0256">Endoplasmic reticulum</keyword>
<evidence type="ECO:0000256" key="19">
    <source>
        <dbReference type="RuleBase" id="RU361177"/>
    </source>
</evidence>
<dbReference type="PANTHER" id="PTHR23023">
    <property type="entry name" value="DIMETHYLANILINE MONOOXYGENASE"/>
    <property type="match status" value="1"/>
</dbReference>
<comment type="catalytic activity">
    <reaction evidence="17">
        <text>N,N-dimethylaniline + NADPH + O2 + H(+) = N,N-dimethylaniline N-oxide + NADP(+) + H2O</text>
        <dbReference type="Rhea" id="RHEA:24468"/>
        <dbReference type="ChEBI" id="CHEBI:15377"/>
        <dbReference type="ChEBI" id="CHEBI:15378"/>
        <dbReference type="ChEBI" id="CHEBI:15379"/>
        <dbReference type="ChEBI" id="CHEBI:16269"/>
        <dbReference type="ChEBI" id="CHEBI:17735"/>
        <dbReference type="ChEBI" id="CHEBI:57783"/>
        <dbReference type="ChEBI" id="CHEBI:58349"/>
        <dbReference type="EC" id="1.14.13.8"/>
    </reaction>
    <physiologicalReaction direction="left-to-right" evidence="17">
        <dbReference type="Rhea" id="RHEA:24469"/>
    </physiologicalReaction>
</comment>
<dbReference type="PIRSF" id="PIRSF000332">
    <property type="entry name" value="FMO"/>
    <property type="match status" value="1"/>
</dbReference>
<dbReference type="GO" id="GO:0050661">
    <property type="term" value="F:NADP binding"/>
    <property type="evidence" value="ECO:0007669"/>
    <property type="project" value="InterPro"/>
</dbReference>
<evidence type="ECO:0000256" key="2">
    <source>
        <dbReference type="ARBA" id="ARBA00004389"/>
    </source>
</evidence>
<evidence type="ECO:0000256" key="18">
    <source>
        <dbReference type="PIRNR" id="PIRNR000332"/>
    </source>
</evidence>
<keyword evidence="11 18" id="KW-0503">Monooxygenase</keyword>
<reference evidence="22" key="1">
    <citation type="submission" date="2025-08" db="UniProtKB">
        <authorList>
            <consortium name="RefSeq"/>
        </authorList>
    </citation>
    <scope>IDENTIFICATION</scope>
</reference>
<dbReference type="GO" id="GO:0050660">
    <property type="term" value="F:flavin adenine dinucleotide binding"/>
    <property type="evidence" value="ECO:0007669"/>
    <property type="project" value="InterPro"/>
</dbReference>
<dbReference type="GeneID" id="100898291"/>
<comment type="subcellular location">
    <subcellularLocation>
        <location evidence="2">Endoplasmic reticulum membrane</location>
        <topology evidence="2">Single-pass membrane protein</topology>
    </subcellularLocation>
</comment>
<name>A0AAJ6QLR7_9ACAR</name>
<feature type="transmembrane region" description="Helical" evidence="20">
    <location>
        <begin position="520"/>
        <end position="540"/>
    </location>
</feature>
<comment type="catalytic activity">
    <reaction evidence="15">
        <text>hypotaurine + NADPH + O2 + H(+) = taurine + NADP(+) + H2O</text>
        <dbReference type="Rhea" id="RHEA:69819"/>
        <dbReference type="ChEBI" id="CHEBI:15377"/>
        <dbReference type="ChEBI" id="CHEBI:15378"/>
        <dbReference type="ChEBI" id="CHEBI:15379"/>
        <dbReference type="ChEBI" id="CHEBI:57783"/>
        <dbReference type="ChEBI" id="CHEBI:57853"/>
        <dbReference type="ChEBI" id="CHEBI:58349"/>
        <dbReference type="ChEBI" id="CHEBI:507393"/>
        <dbReference type="EC" id="1.14.13.8"/>
    </reaction>
    <physiologicalReaction direction="left-to-right" evidence="15">
        <dbReference type="Rhea" id="RHEA:69820"/>
    </physiologicalReaction>
</comment>
<keyword evidence="8 18" id="KW-0521">NADP</keyword>
<evidence type="ECO:0000256" key="12">
    <source>
        <dbReference type="ARBA" id="ARBA00023136"/>
    </source>
</evidence>
<dbReference type="AlphaFoldDB" id="A0AAJ6QLR7"/>
<gene>
    <name evidence="22" type="primary">LOC100898291</name>
</gene>
<evidence type="ECO:0000256" key="15">
    <source>
        <dbReference type="ARBA" id="ARBA00048041"/>
    </source>
</evidence>
<dbReference type="PRINTS" id="PR00370">
    <property type="entry name" value="FMOXYGENASE"/>
</dbReference>
<evidence type="ECO:0000256" key="10">
    <source>
        <dbReference type="ARBA" id="ARBA00023002"/>
    </source>
</evidence>
<keyword evidence="12 18" id="KW-0472">Membrane</keyword>
<dbReference type="Gene3D" id="3.50.50.60">
    <property type="entry name" value="FAD/NAD(P)-binding domain"/>
    <property type="match status" value="2"/>
</dbReference>
<dbReference type="SUPFAM" id="SSF51905">
    <property type="entry name" value="FAD/NAD(P)-binding domain"/>
    <property type="match status" value="2"/>
</dbReference>
<keyword evidence="4 18" id="KW-0285">Flavoprotein</keyword>
<evidence type="ECO:0000256" key="6">
    <source>
        <dbReference type="ARBA" id="ARBA00022824"/>
    </source>
</evidence>
<keyword evidence="9 20" id="KW-1133">Transmembrane helix</keyword>
<evidence type="ECO:0000256" key="11">
    <source>
        <dbReference type="ARBA" id="ARBA00023033"/>
    </source>
</evidence>
<dbReference type="PRINTS" id="PR01121">
    <property type="entry name" value="FMOXYGENASE1"/>
</dbReference>
<comment type="similarity">
    <text evidence="3 18 19">Belongs to the FMO family.</text>
</comment>
<keyword evidence="10 18" id="KW-0560">Oxidoreductase</keyword>
<keyword evidence="5 20" id="KW-0812">Transmembrane</keyword>
<dbReference type="RefSeq" id="XP_003736976.1">
    <property type="nucleotide sequence ID" value="XM_003736928.2"/>
</dbReference>
<dbReference type="FunFam" id="3.50.50.60:FF:000159">
    <property type="entry name" value="Dimethylaniline monooxygenase [N-oxide-forming]"/>
    <property type="match status" value="1"/>
</dbReference>
<proteinExistence type="inferred from homology"/>
<keyword evidence="21" id="KW-1185">Reference proteome</keyword>
<keyword evidence="7 18" id="KW-0274">FAD</keyword>
<dbReference type="GO" id="GO:0005789">
    <property type="term" value="C:endoplasmic reticulum membrane"/>
    <property type="evidence" value="ECO:0007669"/>
    <property type="project" value="UniProtKB-SubCell"/>
</dbReference>
<evidence type="ECO:0000256" key="3">
    <source>
        <dbReference type="ARBA" id="ARBA00009183"/>
    </source>
</evidence>
<evidence type="ECO:0000256" key="13">
    <source>
        <dbReference type="ARBA" id="ARBA00045957"/>
    </source>
</evidence>
<dbReference type="GO" id="GO:0004499">
    <property type="term" value="F:N,N-dimethylaniline monooxygenase activity"/>
    <property type="evidence" value="ECO:0007669"/>
    <property type="project" value="UniProtKB-UniRule"/>
</dbReference>
<evidence type="ECO:0000256" key="8">
    <source>
        <dbReference type="ARBA" id="ARBA00022857"/>
    </source>
</evidence>